<evidence type="ECO:0000256" key="1">
    <source>
        <dbReference type="SAM" id="Phobius"/>
    </source>
</evidence>
<keyword evidence="3" id="KW-1185">Reference proteome</keyword>
<keyword evidence="1" id="KW-0812">Transmembrane</keyword>
<accession>A0A139B0R6</accession>
<keyword evidence="1" id="KW-0472">Membrane</keyword>
<name>A0A139B0R6_GONPJ</name>
<proteinExistence type="predicted"/>
<feature type="transmembrane region" description="Helical" evidence="1">
    <location>
        <begin position="200"/>
        <end position="220"/>
    </location>
</feature>
<dbReference type="AlphaFoldDB" id="A0A139B0R6"/>
<evidence type="ECO:0000313" key="2">
    <source>
        <dbReference type="EMBL" id="KXS22588.1"/>
    </source>
</evidence>
<dbReference type="Proteomes" id="UP000070544">
    <property type="component" value="Unassembled WGS sequence"/>
</dbReference>
<sequence>MATEFAPIPNSHPLSRSWHVSPTLQLSSCACLPPQYALVFALFSLPTPLSPYSYIRPFRTPMVLLYSLIDGLGRSAGIHGTLHTLRHNPAPHQTHMRDHLFGLWVLGVIAASSGGLVDGLFGLRKKEWKFGAPAAFKDWSAGAYYRIVALASAVYVGLTDVQVARLVSQWQEDGAFKEGAGDVKVESTGAGLTSPETAQVIAGFILVAGHVLVFLVWPFLEKKRTLSVAKGPKEKKG</sequence>
<reference evidence="2 3" key="1">
    <citation type="journal article" date="2015" name="Genome Biol. Evol.">
        <title>Phylogenomic analyses indicate that early fungi evolved digesting cell walls of algal ancestors of land plants.</title>
        <authorList>
            <person name="Chang Y."/>
            <person name="Wang S."/>
            <person name="Sekimoto S."/>
            <person name="Aerts A.L."/>
            <person name="Choi C."/>
            <person name="Clum A."/>
            <person name="LaButti K.M."/>
            <person name="Lindquist E.A."/>
            <person name="Yee Ngan C."/>
            <person name="Ohm R.A."/>
            <person name="Salamov A.A."/>
            <person name="Grigoriev I.V."/>
            <person name="Spatafora J.W."/>
            <person name="Berbee M.L."/>
        </authorList>
    </citation>
    <scope>NUCLEOTIDE SEQUENCE [LARGE SCALE GENOMIC DNA]</scope>
    <source>
        <strain evidence="2 3">JEL478</strain>
    </source>
</reference>
<feature type="transmembrane region" description="Helical" evidence="1">
    <location>
        <begin position="143"/>
        <end position="164"/>
    </location>
</feature>
<evidence type="ECO:0000313" key="3">
    <source>
        <dbReference type="Proteomes" id="UP000070544"/>
    </source>
</evidence>
<feature type="transmembrane region" description="Helical" evidence="1">
    <location>
        <begin position="101"/>
        <end position="123"/>
    </location>
</feature>
<protein>
    <submittedName>
        <fullName evidence="2">Uncharacterized protein</fullName>
    </submittedName>
</protein>
<organism evidence="2 3">
    <name type="scientific">Gonapodya prolifera (strain JEL478)</name>
    <name type="common">Monoblepharis prolifera</name>
    <dbReference type="NCBI Taxonomy" id="1344416"/>
    <lineage>
        <taxon>Eukaryota</taxon>
        <taxon>Fungi</taxon>
        <taxon>Fungi incertae sedis</taxon>
        <taxon>Chytridiomycota</taxon>
        <taxon>Chytridiomycota incertae sedis</taxon>
        <taxon>Monoblepharidomycetes</taxon>
        <taxon>Monoblepharidales</taxon>
        <taxon>Gonapodyaceae</taxon>
        <taxon>Gonapodya</taxon>
    </lineage>
</organism>
<gene>
    <name evidence="2" type="ORF">M427DRAFT_175755</name>
</gene>
<keyword evidence="1" id="KW-1133">Transmembrane helix</keyword>
<dbReference type="EMBL" id="KQ965731">
    <property type="protein sequence ID" value="KXS22588.1"/>
    <property type="molecule type" value="Genomic_DNA"/>
</dbReference>